<dbReference type="EMBL" id="RQZI01000021">
    <property type="protein sequence ID" value="RRC90187.1"/>
    <property type="molecule type" value="Genomic_DNA"/>
</dbReference>
<dbReference type="Proteomes" id="UP000277597">
    <property type="component" value="Unassembled WGS sequence"/>
</dbReference>
<feature type="domain" description="HTH cro/C1-type" evidence="1">
    <location>
        <begin position="6"/>
        <end position="61"/>
    </location>
</feature>
<dbReference type="InterPro" id="IPR010982">
    <property type="entry name" value="Lambda_DNA-bd_dom_sf"/>
</dbReference>
<dbReference type="Gene3D" id="1.10.260.40">
    <property type="entry name" value="lambda repressor-like DNA-binding domains"/>
    <property type="match status" value="1"/>
</dbReference>
<dbReference type="AlphaFoldDB" id="A0A3P1S032"/>
<dbReference type="InterPro" id="IPR001387">
    <property type="entry name" value="Cro/C1-type_HTH"/>
</dbReference>
<dbReference type="SUPFAM" id="SSF47413">
    <property type="entry name" value="lambda repressor-like DNA-binding domains"/>
    <property type="match status" value="1"/>
</dbReference>
<comment type="caution">
    <text evidence="2">The sequence shown here is derived from an EMBL/GenBank/DDBJ whole genome shotgun (WGS) entry which is preliminary data.</text>
</comment>
<dbReference type="SMART" id="SM00530">
    <property type="entry name" value="HTH_XRE"/>
    <property type="match status" value="1"/>
</dbReference>
<evidence type="ECO:0000259" key="1">
    <source>
        <dbReference type="PROSITE" id="PS50943"/>
    </source>
</evidence>
<name>A0A3P1S032_STRSA</name>
<evidence type="ECO:0000313" key="2">
    <source>
        <dbReference type="EMBL" id="RRC90187.1"/>
    </source>
</evidence>
<evidence type="ECO:0000313" key="3">
    <source>
        <dbReference type="Proteomes" id="UP000277597"/>
    </source>
</evidence>
<dbReference type="RefSeq" id="WP_124766037.1">
    <property type="nucleotide sequence ID" value="NZ_RQZI01000021.1"/>
</dbReference>
<accession>A0A3P1S032</accession>
<dbReference type="CDD" id="cd00093">
    <property type="entry name" value="HTH_XRE"/>
    <property type="match status" value="1"/>
</dbReference>
<gene>
    <name evidence="2" type="ORF">EII39_11650</name>
</gene>
<dbReference type="Pfam" id="PF13443">
    <property type="entry name" value="HTH_26"/>
    <property type="match status" value="1"/>
</dbReference>
<protein>
    <submittedName>
        <fullName evidence="2">XRE family transcriptional regulator</fullName>
    </submittedName>
</protein>
<reference evidence="2 3" key="1">
    <citation type="submission" date="2018-11" db="EMBL/GenBank/DDBJ databases">
        <title>Genomes From Bacteria Associated with the Canine Oral Cavity: a Test Case for Automated Genome-Based Taxonomic Assignment.</title>
        <authorList>
            <person name="Coil D.A."/>
            <person name="Jospin G."/>
            <person name="Darling A.E."/>
            <person name="Wallis C."/>
            <person name="Davis I.J."/>
            <person name="Harris S."/>
            <person name="Eisen J.A."/>
            <person name="Holcombe L.J."/>
            <person name="O'Flynn C."/>
        </authorList>
    </citation>
    <scope>NUCLEOTIDE SEQUENCE [LARGE SCALE GENOMIC DNA]</scope>
    <source>
        <strain evidence="2 3">OH953</strain>
    </source>
</reference>
<organism evidence="2 3">
    <name type="scientific">Streptococcus sanguinis</name>
    <dbReference type="NCBI Taxonomy" id="1305"/>
    <lineage>
        <taxon>Bacteria</taxon>
        <taxon>Bacillati</taxon>
        <taxon>Bacillota</taxon>
        <taxon>Bacilli</taxon>
        <taxon>Lactobacillales</taxon>
        <taxon>Streptococcaceae</taxon>
        <taxon>Streptococcus</taxon>
    </lineage>
</organism>
<proteinExistence type="predicted"/>
<dbReference type="GO" id="GO:0003677">
    <property type="term" value="F:DNA binding"/>
    <property type="evidence" value="ECO:0007669"/>
    <property type="project" value="InterPro"/>
</dbReference>
<dbReference type="PROSITE" id="PS50943">
    <property type="entry name" value="HTH_CROC1"/>
    <property type="match status" value="1"/>
</dbReference>
<sequence length="219" mass="25387">MLINRLAILLAERSMSGARLATETGIAQSTISKITSNKSKQVDYETVNKICNYLGVTSDDFFDYSPIDYEIKYFIDEESEDKFTFVRIFDRDRPVATLEYKVNFDFHINTSKADNPVKLDEIKANYGQVKILTVRVTLEKQNNEAYDKFTQLPSNFQNIFANDLLQTIGKYVKEYLVGEFKDEFVFAKNSSGYVDLLLDDNIQIIISSKIDDWYYELPF</sequence>